<dbReference type="Proteomes" id="UP000695026">
    <property type="component" value="Unplaced"/>
</dbReference>
<keyword evidence="5" id="KW-0206">Cytoskeleton</keyword>
<organism evidence="11 12">
    <name type="scientific">Python bivittatus</name>
    <name type="common">Burmese python</name>
    <name type="synonym">Python molurus bivittatus</name>
    <dbReference type="NCBI Taxonomy" id="176946"/>
    <lineage>
        <taxon>Eukaryota</taxon>
        <taxon>Metazoa</taxon>
        <taxon>Chordata</taxon>
        <taxon>Craniata</taxon>
        <taxon>Vertebrata</taxon>
        <taxon>Euteleostomi</taxon>
        <taxon>Lepidosauria</taxon>
        <taxon>Squamata</taxon>
        <taxon>Bifurcata</taxon>
        <taxon>Unidentata</taxon>
        <taxon>Episquamata</taxon>
        <taxon>Toxicofera</taxon>
        <taxon>Serpentes</taxon>
        <taxon>Henophidia</taxon>
        <taxon>Pythonidae</taxon>
        <taxon>Python</taxon>
    </lineage>
</organism>
<dbReference type="OMA" id="MIRQEKE"/>
<accession>A0A9F5JBX1</accession>
<dbReference type="GO" id="GO:0005819">
    <property type="term" value="C:spindle"/>
    <property type="evidence" value="ECO:0007669"/>
    <property type="project" value="UniProtKB-SubCell"/>
</dbReference>
<dbReference type="AlphaFoldDB" id="A0A9F5JBX1"/>
<comment type="subcellular location">
    <subcellularLocation>
        <location evidence="2">Cytoplasm</location>
        <location evidence="2">Cytoskeleton</location>
        <location evidence="2">Spindle</location>
    </subcellularLocation>
    <subcellularLocation>
        <location evidence="1">Nucleus</location>
    </subcellularLocation>
</comment>
<gene>
    <name evidence="12" type="primary">LOC103055964</name>
</gene>
<feature type="domain" description="TPX2 C-terminal" evidence="9">
    <location>
        <begin position="275"/>
        <end position="349"/>
    </location>
</feature>
<dbReference type="RefSeq" id="XP_025032039.1">
    <property type="nucleotide sequence ID" value="XM_025176271.1"/>
</dbReference>
<dbReference type="KEGG" id="pbi:103055964"/>
<protein>
    <submittedName>
        <fullName evidence="12">Targeting protein for Xklp2-B-like</fullName>
    </submittedName>
</protein>
<evidence type="ECO:0000256" key="1">
    <source>
        <dbReference type="ARBA" id="ARBA00004123"/>
    </source>
</evidence>
<evidence type="ECO:0000256" key="2">
    <source>
        <dbReference type="ARBA" id="ARBA00004186"/>
    </source>
</evidence>
<dbReference type="OrthoDB" id="1684416at2759"/>
<evidence type="ECO:0000256" key="4">
    <source>
        <dbReference type="ARBA" id="ARBA00022490"/>
    </source>
</evidence>
<feature type="coiled-coil region" evidence="7">
    <location>
        <begin position="279"/>
        <end position="320"/>
    </location>
</feature>
<proteinExistence type="inferred from homology"/>
<keyword evidence="4" id="KW-0963">Cytoplasm</keyword>
<keyword evidence="7" id="KW-0175">Coiled coil</keyword>
<keyword evidence="6" id="KW-0539">Nucleus</keyword>
<evidence type="ECO:0000256" key="7">
    <source>
        <dbReference type="SAM" id="Coils"/>
    </source>
</evidence>
<evidence type="ECO:0000256" key="6">
    <source>
        <dbReference type="ARBA" id="ARBA00023242"/>
    </source>
</evidence>
<feature type="region of interest" description="Disordered" evidence="8">
    <location>
        <begin position="337"/>
        <end position="362"/>
    </location>
</feature>
<dbReference type="InterPro" id="IPR027329">
    <property type="entry name" value="TPX2_C"/>
</dbReference>
<dbReference type="Pfam" id="PF06886">
    <property type="entry name" value="TPX2"/>
    <property type="match status" value="1"/>
</dbReference>
<evidence type="ECO:0000313" key="11">
    <source>
        <dbReference type="Proteomes" id="UP000695026"/>
    </source>
</evidence>
<dbReference type="GO" id="GO:0060236">
    <property type="term" value="P:regulation of mitotic spindle organization"/>
    <property type="evidence" value="ECO:0007669"/>
    <property type="project" value="InterPro"/>
</dbReference>
<dbReference type="GeneID" id="103055964"/>
<feature type="compositionally biased region" description="Polar residues" evidence="8">
    <location>
        <begin position="352"/>
        <end position="362"/>
    </location>
</feature>
<dbReference type="InterPro" id="IPR027330">
    <property type="entry name" value="TPX2_central_dom"/>
</dbReference>
<dbReference type="GO" id="GO:0005634">
    <property type="term" value="C:nucleus"/>
    <property type="evidence" value="ECO:0007669"/>
    <property type="project" value="UniProtKB-SubCell"/>
</dbReference>
<sequence>HLTLFWRTSPSAPLPNRYKFKAQELNHRILEGGPILPKKAQVKELTKPIGFNLEIEKRIQERENKKPQEEEEHFEFHSRPCPSKILEDVVGVPEKKQLPITVPKSPAFALKNRVGALLREEQKEKVEEAAPVIKAKLMPHFGVPFRPKAAEPRQVETCPFSFDARDKERLLQKEKKIEDISCLKVPKFKAHPLPQFDHISLPEKKVKSATKPEPFQLAIDARGALRQEMWQQQLKEEMKRQKEATLFKAQSSNVLHQEPFVPKKDSKLLSAPENFELATERRARERQEFEKRLAELEAEKARLQEAARRVEEERAKDEMAKLREELVHKANPIRKYQNVEVKPSDQPLTVPRSPNFSDRFQR</sequence>
<evidence type="ECO:0000256" key="8">
    <source>
        <dbReference type="SAM" id="MobiDB-lite"/>
    </source>
</evidence>
<evidence type="ECO:0000259" key="9">
    <source>
        <dbReference type="Pfam" id="PF06886"/>
    </source>
</evidence>
<evidence type="ECO:0000256" key="3">
    <source>
        <dbReference type="ARBA" id="ARBA00005885"/>
    </source>
</evidence>
<feature type="non-terminal residue" evidence="12">
    <location>
        <position position="1"/>
    </location>
</feature>
<dbReference type="GO" id="GO:0005874">
    <property type="term" value="C:microtubule"/>
    <property type="evidence" value="ECO:0007669"/>
    <property type="project" value="InterPro"/>
</dbReference>
<dbReference type="PANTHER" id="PTHR14326">
    <property type="entry name" value="TARGETING PROTEIN FOR XKLP2"/>
    <property type="match status" value="1"/>
</dbReference>
<evidence type="ECO:0000313" key="12">
    <source>
        <dbReference type="RefSeq" id="XP_025032039.1"/>
    </source>
</evidence>
<comment type="similarity">
    <text evidence="3">Belongs to the TPX2 family.</text>
</comment>
<reference evidence="12" key="1">
    <citation type="submission" date="2025-08" db="UniProtKB">
        <authorList>
            <consortium name="RefSeq"/>
        </authorList>
    </citation>
    <scope>IDENTIFICATION</scope>
    <source>
        <tissue evidence="12">Liver</tissue>
    </source>
</reference>
<feature type="domain" description="TPX2 central" evidence="10">
    <location>
        <begin position="17"/>
        <end position="108"/>
    </location>
</feature>
<keyword evidence="11" id="KW-1185">Reference proteome</keyword>
<dbReference type="InterPro" id="IPR009675">
    <property type="entry name" value="TPX2_fam"/>
</dbReference>
<name>A0A9F5JBX1_PYTBI</name>
<dbReference type="PANTHER" id="PTHR14326:SF44">
    <property type="entry name" value="TARGETING PROTEIN FOR XKLP2"/>
    <property type="match status" value="1"/>
</dbReference>
<evidence type="ECO:0000256" key="5">
    <source>
        <dbReference type="ARBA" id="ARBA00023212"/>
    </source>
</evidence>
<dbReference type="Pfam" id="PF12214">
    <property type="entry name" value="TPX2_importin"/>
    <property type="match status" value="1"/>
</dbReference>
<evidence type="ECO:0000259" key="10">
    <source>
        <dbReference type="Pfam" id="PF12214"/>
    </source>
</evidence>